<keyword evidence="2" id="KW-0472">Membrane</keyword>
<evidence type="ECO:0000313" key="3">
    <source>
        <dbReference type="EMBL" id="KAF6817729.1"/>
    </source>
</evidence>
<dbReference type="AlphaFoldDB" id="A0A8H6N2B3"/>
<keyword evidence="2" id="KW-1133">Transmembrane helix</keyword>
<feature type="region of interest" description="Disordered" evidence="1">
    <location>
        <begin position="458"/>
        <end position="483"/>
    </location>
</feature>
<feature type="compositionally biased region" description="Polar residues" evidence="1">
    <location>
        <begin position="470"/>
        <end position="483"/>
    </location>
</feature>
<evidence type="ECO:0000313" key="4">
    <source>
        <dbReference type="Proteomes" id="UP000654918"/>
    </source>
</evidence>
<keyword evidence="4" id="KW-1185">Reference proteome</keyword>
<evidence type="ECO:0000256" key="2">
    <source>
        <dbReference type="SAM" id="Phobius"/>
    </source>
</evidence>
<feature type="transmembrane region" description="Helical" evidence="2">
    <location>
        <begin position="430"/>
        <end position="452"/>
    </location>
</feature>
<comment type="caution">
    <text evidence="3">The sequence shown here is derived from an EMBL/GenBank/DDBJ whole genome shotgun (WGS) entry which is preliminary data.</text>
</comment>
<sequence length="483" mass="53504">MATLSPESAAGAQGPDRLASSTLQWPFNSACFDQVLFRTTKQLDFDFCMIDALPRLPSLTYLCLSAASKLTLGNEATSAATSKRNDGRLRISSKAFRLLLSSFNVPVAFAAALARPYMVCGTGFRQVSPQAWDHWCLIPVRTVTPCKVQAKEHTKSTAGSNQLDPFHYIHLSGAKADIRGSYIGLFTQHAPGRGGTTVVLFSLLDPRLRDLIEEPLNRVRAAVRRASGTGVDINPHFVHLVYLSSALRWWNNVLLCFNQELVMHEKQLQNETAADTSAFSLRSKDINTSLHTMAAHLHRYKSELHRVDSILRELQSAKFSTGDEVGNAESNMPQDSLKIDHLMSQLNAIRSFSDELERKVQNILALLFNQIQVTNDRTLQAILTAAQEDNKLSQNIVLQSHELAKRTSFAAIFAMPFFNENEYMKAPAQVWIWTVVTVVSTLFAFAIFARIIRRQTKGDEESGEGGGIPLSTQLPSAVVATTP</sequence>
<dbReference type="EMBL" id="WIGO01000312">
    <property type="protein sequence ID" value="KAF6817729.1"/>
    <property type="molecule type" value="Genomic_DNA"/>
</dbReference>
<reference evidence="3" key="1">
    <citation type="journal article" date="2020" name="Phytopathology">
        <title>Genome Sequence Resources of Colletotrichum truncatum, C. plurivorum, C. musicola, and C. sojae: Four Species Pathogenic to Soybean (Glycine max).</title>
        <authorList>
            <person name="Rogerio F."/>
            <person name="Boufleur T.R."/>
            <person name="Ciampi-Guillardi M."/>
            <person name="Sukno S.A."/>
            <person name="Thon M.R."/>
            <person name="Massola Junior N.S."/>
            <person name="Baroncelli R."/>
        </authorList>
    </citation>
    <scope>NUCLEOTIDE SEQUENCE</scope>
    <source>
        <strain evidence="3">LFN00145</strain>
    </source>
</reference>
<gene>
    <name evidence="3" type="ORF">CPLU01_13504</name>
</gene>
<accession>A0A8H6N2B3</accession>
<name>A0A8H6N2B3_9PEZI</name>
<evidence type="ECO:0000256" key="1">
    <source>
        <dbReference type="SAM" id="MobiDB-lite"/>
    </source>
</evidence>
<organism evidence="3 4">
    <name type="scientific">Colletotrichum plurivorum</name>
    <dbReference type="NCBI Taxonomy" id="2175906"/>
    <lineage>
        <taxon>Eukaryota</taxon>
        <taxon>Fungi</taxon>
        <taxon>Dikarya</taxon>
        <taxon>Ascomycota</taxon>
        <taxon>Pezizomycotina</taxon>
        <taxon>Sordariomycetes</taxon>
        <taxon>Hypocreomycetidae</taxon>
        <taxon>Glomerellales</taxon>
        <taxon>Glomerellaceae</taxon>
        <taxon>Colletotrichum</taxon>
        <taxon>Colletotrichum orchidearum species complex</taxon>
    </lineage>
</organism>
<keyword evidence="2" id="KW-0812">Transmembrane</keyword>
<proteinExistence type="predicted"/>
<protein>
    <submittedName>
        <fullName evidence="3">Uncharacterized protein</fullName>
    </submittedName>
</protein>
<dbReference type="Proteomes" id="UP000654918">
    <property type="component" value="Unassembled WGS sequence"/>
</dbReference>